<dbReference type="InterPro" id="IPR013094">
    <property type="entry name" value="AB_hydrolase_3"/>
</dbReference>
<protein>
    <recommendedName>
        <fullName evidence="2">Alpha/beta hydrolase fold-3 domain-containing protein</fullName>
    </recommendedName>
</protein>
<dbReference type="PANTHER" id="PTHR48081">
    <property type="entry name" value="AB HYDROLASE SUPERFAMILY PROTEIN C4A8.06C"/>
    <property type="match status" value="1"/>
</dbReference>
<dbReference type="AlphaFoldDB" id="A0A8S1JC69"/>
<name>A0A8S1JC69_9CHLO</name>
<dbReference type="Proteomes" id="UP000708148">
    <property type="component" value="Unassembled WGS sequence"/>
</dbReference>
<proteinExistence type="predicted"/>
<dbReference type="Gene3D" id="3.40.50.1820">
    <property type="entry name" value="alpha/beta hydrolase"/>
    <property type="match status" value="1"/>
</dbReference>
<accession>A0A8S1JC69</accession>
<reference evidence="3" key="1">
    <citation type="submission" date="2020-12" db="EMBL/GenBank/DDBJ databases">
        <authorList>
            <person name="Iha C."/>
        </authorList>
    </citation>
    <scope>NUCLEOTIDE SEQUENCE</scope>
</reference>
<comment type="caution">
    <text evidence="3">The sequence shown here is derived from an EMBL/GenBank/DDBJ whole genome shotgun (WGS) entry which is preliminary data.</text>
</comment>
<dbReference type="Pfam" id="PF07859">
    <property type="entry name" value="Abhydrolase_3"/>
    <property type="match status" value="1"/>
</dbReference>
<feature type="domain" description="Alpha/beta hydrolase fold-3" evidence="2">
    <location>
        <begin position="3"/>
        <end position="156"/>
    </location>
</feature>
<dbReference type="InterPro" id="IPR050300">
    <property type="entry name" value="GDXG_lipolytic_enzyme"/>
</dbReference>
<keyword evidence="4" id="KW-1185">Reference proteome</keyword>
<gene>
    <name evidence="3" type="ORF">OSTQU699_LOCUS8375</name>
</gene>
<evidence type="ECO:0000259" key="2">
    <source>
        <dbReference type="Pfam" id="PF07859"/>
    </source>
</evidence>
<sequence length="184" mass="20050">VTDEVVAVVAALQEEGHLLEDMALYGASAGGGLVAGSVLKMRDQGMGMPGAVVMWAPWTDLTIVGDTWATLLNQDPVLGNSSLDPFSNAYADPADQKHPYVSPVYGDYTQGFPPTLIQVGTKERILSDSLRQYQTMDTAGVDVKLDVYEGMWHDFLGSHWNIPEALMARLKMVKFLNERMASGE</sequence>
<evidence type="ECO:0000313" key="4">
    <source>
        <dbReference type="Proteomes" id="UP000708148"/>
    </source>
</evidence>
<dbReference type="PANTHER" id="PTHR48081:SF30">
    <property type="entry name" value="ACETYL-HYDROLASE LIPR-RELATED"/>
    <property type="match status" value="1"/>
</dbReference>
<evidence type="ECO:0000313" key="3">
    <source>
        <dbReference type="EMBL" id="CAD7703018.1"/>
    </source>
</evidence>
<dbReference type="GO" id="GO:0004806">
    <property type="term" value="F:triacylglycerol lipase activity"/>
    <property type="evidence" value="ECO:0007669"/>
    <property type="project" value="TreeGrafter"/>
</dbReference>
<dbReference type="InterPro" id="IPR029058">
    <property type="entry name" value="AB_hydrolase_fold"/>
</dbReference>
<dbReference type="SUPFAM" id="SSF53474">
    <property type="entry name" value="alpha/beta-Hydrolases"/>
    <property type="match status" value="1"/>
</dbReference>
<keyword evidence="1" id="KW-0378">Hydrolase</keyword>
<dbReference type="EMBL" id="CAJHUC010002034">
    <property type="protein sequence ID" value="CAD7703018.1"/>
    <property type="molecule type" value="Genomic_DNA"/>
</dbReference>
<evidence type="ECO:0000256" key="1">
    <source>
        <dbReference type="ARBA" id="ARBA00022801"/>
    </source>
</evidence>
<feature type="non-terminal residue" evidence="3">
    <location>
        <position position="184"/>
    </location>
</feature>
<dbReference type="OrthoDB" id="2152029at2759"/>
<organism evidence="3 4">
    <name type="scientific">Ostreobium quekettii</name>
    <dbReference type="NCBI Taxonomy" id="121088"/>
    <lineage>
        <taxon>Eukaryota</taxon>
        <taxon>Viridiplantae</taxon>
        <taxon>Chlorophyta</taxon>
        <taxon>core chlorophytes</taxon>
        <taxon>Ulvophyceae</taxon>
        <taxon>TCBD clade</taxon>
        <taxon>Bryopsidales</taxon>
        <taxon>Ostreobineae</taxon>
        <taxon>Ostreobiaceae</taxon>
        <taxon>Ostreobium</taxon>
    </lineage>
</organism>